<proteinExistence type="predicted"/>
<reference evidence="1 2" key="1">
    <citation type="journal article" date="2018" name="Nat. Biotechnol.">
        <title>A standardized bacterial taxonomy based on genome phylogeny substantially revises the tree of life.</title>
        <authorList>
            <person name="Parks D.H."/>
            <person name="Chuvochina M."/>
            <person name="Waite D.W."/>
            <person name="Rinke C."/>
            <person name="Skarshewski A."/>
            <person name="Chaumeil P.A."/>
            <person name="Hugenholtz P."/>
        </authorList>
    </citation>
    <scope>NUCLEOTIDE SEQUENCE [LARGE SCALE GENOMIC DNA]</scope>
    <source>
        <strain evidence="1">UBA11306</strain>
    </source>
</reference>
<dbReference type="AlphaFoldDB" id="A0A3D4S5L3"/>
<dbReference type="Proteomes" id="UP000262195">
    <property type="component" value="Unassembled WGS sequence"/>
</dbReference>
<dbReference type="RefSeq" id="WP_022796686.1">
    <property type="nucleotide sequence ID" value="NZ_JBQEAI010000004.1"/>
</dbReference>
<dbReference type="SUPFAM" id="SSF56436">
    <property type="entry name" value="C-type lectin-like"/>
    <property type="match status" value="1"/>
</dbReference>
<dbReference type="InterPro" id="IPR042095">
    <property type="entry name" value="SUMF_sf"/>
</dbReference>
<sequence>MSGNFFDTLYNPMWKRLTDQGIEVVSQQILKYFINPLVKIESPELIELTYGGIKVKTFQVLLDDKLFRFVPGQKGVVLGWEPGLPQKDWLKRINQGAMRESIGHVIADLSIKLPDETVTYLSKKLAKAVADNEGKDMNLLLEIEKVMSPLRTVDISPMLVEATPEIAGYEPCGEYKIITGQINLSQEDNEHRDEIVDVLLKEQSGMFDLKIQRERLTILDYLIFLRSKEDRYRIYHEKKGSYSDIVKRVDKQGMDLMTEDEWEYCCGAGTRRLFRWQDLGTSDTTTSGVKNLMNCHNMFGLKIGLLQDGPELIHSTDIVKNGWINILDTELERQLLPLASYYRNQDDADVLTEDTPLPIGYYSYRRIIRIEPPKS</sequence>
<dbReference type="EMBL" id="DQHO01000022">
    <property type="protein sequence ID" value="HCS93752.1"/>
    <property type="molecule type" value="Genomic_DNA"/>
</dbReference>
<dbReference type="STRING" id="1121105.GCA_000421665_01421"/>
<accession>A0A3D4S5L3</accession>
<dbReference type="Gene3D" id="3.90.1580.10">
    <property type="entry name" value="paralog of FGE (formylglycine-generating enzyme)"/>
    <property type="match status" value="1"/>
</dbReference>
<comment type="caution">
    <text evidence="1">The sequence shown here is derived from an EMBL/GenBank/DDBJ whole genome shotgun (WGS) entry which is preliminary data.</text>
</comment>
<organism evidence="1 2">
    <name type="scientific">Bavariicoccus seileri</name>
    <dbReference type="NCBI Taxonomy" id="549685"/>
    <lineage>
        <taxon>Bacteria</taxon>
        <taxon>Bacillati</taxon>
        <taxon>Bacillota</taxon>
        <taxon>Bacilli</taxon>
        <taxon>Lactobacillales</taxon>
        <taxon>Enterococcaceae</taxon>
        <taxon>Bavariicoccus</taxon>
    </lineage>
</organism>
<protein>
    <submittedName>
        <fullName evidence="1">Uncharacterized protein</fullName>
    </submittedName>
</protein>
<gene>
    <name evidence="1" type="ORF">DIW15_03455</name>
</gene>
<evidence type="ECO:0000313" key="2">
    <source>
        <dbReference type="Proteomes" id="UP000262195"/>
    </source>
</evidence>
<dbReference type="InterPro" id="IPR016187">
    <property type="entry name" value="CTDL_fold"/>
</dbReference>
<evidence type="ECO:0000313" key="1">
    <source>
        <dbReference type="EMBL" id="HCS93752.1"/>
    </source>
</evidence>
<name>A0A3D4S5L3_9ENTE</name>